<dbReference type="EMBL" id="BEGY01000036">
    <property type="protein sequence ID" value="GAX78895.1"/>
    <property type="molecule type" value="Genomic_DNA"/>
</dbReference>
<dbReference type="UniPathway" id="UPA00077">
    <property type="reaction ID" value="UER00154"/>
</dbReference>
<evidence type="ECO:0000256" key="3">
    <source>
        <dbReference type="ARBA" id="ARBA00005708"/>
    </source>
</evidence>
<evidence type="ECO:0000259" key="9">
    <source>
        <dbReference type="SMART" id="SM00905"/>
    </source>
</evidence>
<dbReference type="OrthoDB" id="1863886at2759"/>
<keyword evidence="4 8" id="KW-0289">Folate biosynthesis</keyword>
<dbReference type="CDD" id="cd00534">
    <property type="entry name" value="DHNA_DHNTPE"/>
    <property type="match status" value="1"/>
</dbReference>
<dbReference type="SMART" id="SM00905">
    <property type="entry name" value="FolB"/>
    <property type="match status" value="1"/>
</dbReference>
<dbReference type="PANTHER" id="PTHR42844">
    <property type="entry name" value="DIHYDRONEOPTERIN ALDOLASE 1-RELATED"/>
    <property type="match status" value="1"/>
</dbReference>
<evidence type="ECO:0000256" key="2">
    <source>
        <dbReference type="ARBA" id="ARBA00005013"/>
    </source>
</evidence>
<evidence type="ECO:0000313" key="11">
    <source>
        <dbReference type="Proteomes" id="UP000232323"/>
    </source>
</evidence>
<dbReference type="GO" id="GO:0005737">
    <property type="term" value="C:cytoplasm"/>
    <property type="evidence" value="ECO:0007669"/>
    <property type="project" value="TreeGrafter"/>
</dbReference>
<dbReference type="PANTHER" id="PTHR42844:SF1">
    <property type="entry name" value="DIHYDRONEOPTERIN ALDOLASE 1-RELATED"/>
    <property type="match status" value="1"/>
</dbReference>
<protein>
    <recommendedName>
        <fullName evidence="8">7,8-dihydroneopterin aldolase</fullName>
        <ecNumber evidence="8">4.1.2.25</ecNumber>
    </recommendedName>
</protein>
<evidence type="ECO:0000313" key="10">
    <source>
        <dbReference type="EMBL" id="GAX78895.1"/>
    </source>
</evidence>
<dbReference type="NCBIfam" id="TIGR00525">
    <property type="entry name" value="folB"/>
    <property type="match status" value="1"/>
</dbReference>
<evidence type="ECO:0000256" key="4">
    <source>
        <dbReference type="ARBA" id="ARBA00022909"/>
    </source>
</evidence>
<dbReference type="InterPro" id="IPR006157">
    <property type="entry name" value="FolB_dom"/>
</dbReference>
<comment type="function">
    <text evidence="6">Catalyzes the conversion of 7,8-dihydroneopterin into 6-hydroxymethyl-7,8-dihydropterin, a biosynthetic precursor of the vitamin tetrahydrofolate. Can use L-threo-dihydroneopterin and D-erythro-dihydroneopterin as substrates for the formation of 6-hydroxymethyldihydropterin, but it can also catalyze the epimerization of carbon 2' of dihydroneopterin and dihydromonapterin.</text>
</comment>
<dbReference type="InterPro" id="IPR006156">
    <property type="entry name" value="Dihydroneopterin_aldolase"/>
</dbReference>
<dbReference type="SUPFAM" id="SSF55620">
    <property type="entry name" value="Tetrahydrobiopterin biosynthesis enzymes-like"/>
    <property type="match status" value="1"/>
</dbReference>
<comment type="similarity">
    <text evidence="3 8">Belongs to the DHNA family.</text>
</comment>
<evidence type="ECO:0000256" key="8">
    <source>
        <dbReference type="RuleBase" id="RU362079"/>
    </source>
</evidence>
<dbReference type="Proteomes" id="UP000232323">
    <property type="component" value="Unassembled WGS sequence"/>
</dbReference>
<comment type="caution">
    <text evidence="10">The sequence shown here is derived from an EMBL/GenBank/DDBJ whole genome shotgun (WGS) entry which is preliminary data.</text>
</comment>
<proteinExistence type="inferred from homology"/>
<comment type="pathway">
    <text evidence="2 8">Cofactor biosynthesis; tetrahydrofolate biosynthesis; 2-amino-4-hydroxy-6-hydroxymethyl-7,8-dihydropteridine diphosphate from 7,8-dihydroneopterin triphosphate: step 3/4.</text>
</comment>
<keyword evidence="5 8" id="KW-0456">Lyase</keyword>
<dbReference type="GO" id="GO:0004150">
    <property type="term" value="F:dihydroneopterin aldolase activity"/>
    <property type="evidence" value="ECO:0007669"/>
    <property type="project" value="UniProtKB-UniRule"/>
</dbReference>
<sequence length="166" mass="18717">MLKLFSYIPKQYKSLFASTQNIYDYSLARLFSAQVPIHARSLDRIHIRGSKFFGFHGALPEENTLGQVFEVDTTVGCSLEEAGKNDDLTKTINYAEIHKIVERVITGPPHQLVESVAETICSQVLQHHLRVQMVQVHVKKHCIPGVPAVVQSVGVEITRMRKHDGR</sequence>
<keyword evidence="11" id="KW-1185">Reference proteome</keyword>
<dbReference type="STRING" id="1157962.A0A250X754"/>
<dbReference type="GO" id="GO:0046654">
    <property type="term" value="P:tetrahydrofolate biosynthetic process"/>
    <property type="evidence" value="ECO:0007669"/>
    <property type="project" value="UniProtKB-UniRule"/>
</dbReference>
<organism evidence="10 11">
    <name type="scientific">Chlamydomonas eustigma</name>
    <dbReference type="NCBI Taxonomy" id="1157962"/>
    <lineage>
        <taxon>Eukaryota</taxon>
        <taxon>Viridiplantae</taxon>
        <taxon>Chlorophyta</taxon>
        <taxon>core chlorophytes</taxon>
        <taxon>Chlorophyceae</taxon>
        <taxon>CS clade</taxon>
        <taxon>Chlamydomonadales</taxon>
        <taxon>Chlamydomonadaceae</taxon>
        <taxon>Chlamydomonas</taxon>
    </lineage>
</organism>
<dbReference type="Gene3D" id="3.30.1130.10">
    <property type="match status" value="1"/>
</dbReference>
<dbReference type="AlphaFoldDB" id="A0A250X754"/>
<reference evidence="10 11" key="1">
    <citation type="submission" date="2017-08" db="EMBL/GenBank/DDBJ databases">
        <title>Acidophilic green algal genome provides insights into adaptation to an acidic environment.</title>
        <authorList>
            <person name="Hirooka S."/>
            <person name="Hirose Y."/>
            <person name="Kanesaki Y."/>
            <person name="Higuchi S."/>
            <person name="Fujiwara T."/>
            <person name="Onuma R."/>
            <person name="Era A."/>
            <person name="Ohbayashi R."/>
            <person name="Uzuka A."/>
            <person name="Nozaki H."/>
            <person name="Yoshikawa H."/>
            <person name="Miyagishima S.Y."/>
        </authorList>
    </citation>
    <scope>NUCLEOTIDE SEQUENCE [LARGE SCALE GENOMIC DNA]</scope>
    <source>
        <strain evidence="10 11">NIES-2499</strain>
    </source>
</reference>
<evidence type="ECO:0000256" key="5">
    <source>
        <dbReference type="ARBA" id="ARBA00023239"/>
    </source>
</evidence>
<dbReference type="Pfam" id="PF02152">
    <property type="entry name" value="FolB"/>
    <property type="match status" value="1"/>
</dbReference>
<comment type="subunit">
    <text evidence="7">Homooctamer. Forms a hollow cylinder assembled from two ring-shaped tetramers.</text>
</comment>
<comment type="function">
    <text evidence="8">Catalyzes the conversion of 7,8-dihydroneopterin to 6-hydroxymethyl-7,8-dihydropterin.</text>
</comment>
<evidence type="ECO:0000256" key="7">
    <source>
        <dbReference type="ARBA" id="ARBA00063311"/>
    </source>
</evidence>
<dbReference type="GO" id="GO:0046656">
    <property type="term" value="P:folic acid biosynthetic process"/>
    <property type="evidence" value="ECO:0007669"/>
    <property type="project" value="UniProtKB-UniRule"/>
</dbReference>
<comment type="catalytic activity">
    <reaction evidence="1 8">
        <text>7,8-dihydroneopterin = 6-hydroxymethyl-7,8-dihydropterin + glycolaldehyde</text>
        <dbReference type="Rhea" id="RHEA:10540"/>
        <dbReference type="ChEBI" id="CHEBI:17001"/>
        <dbReference type="ChEBI" id="CHEBI:17071"/>
        <dbReference type="ChEBI" id="CHEBI:44841"/>
        <dbReference type="EC" id="4.1.2.25"/>
    </reaction>
</comment>
<name>A0A250X754_9CHLO</name>
<gene>
    <name evidence="10" type="ORF">CEUSTIGMA_g6334.t1</name>
</gene>
<evidence type="ECO:0000256" key="6">
    <source>
        <dbReference type="ARBA" id="ARBA00055579"/>
    </source>
</evidence>
<dbReference type="NCBIfam" id="TIGR00526">
    <property type="entry name" value="folB_dom"/>
    <property type="match status" value="1"/>
</dbReference>
<evidence type="ECO:0000256" key="1">
    <source>
        <dbReference type="ARBA" id="ARBA00001353"/>
    </source>
</evidence>
<dbReference type="InterPro" id="IPR043133">
    <property type="entry name" value="GTP-CH-I_C/QueF"/>
</dbReference>
<accession>A0A250X754</accession>
<feature type="domain" description="Dihydroneopterin aldolase/epimerase" evidence="9">
    <location>
        <begin position="45"/>
        <end position="159"/>
    </location>
</feature>
<dbReference type="FunFam" id="3.30.1130.10:FF:000003">
    <property type="entry name" value="7,8-dihydroneopterin aldolase"/>
    <property type="match status" value="1"/>
</dbReference>
<dbReference type="EC" id="4.1.2.25" evidence="8"/>